<keyword evidence="3" id="KW-1185">Reference proteome</keyword>
<reference evidence="2" key="1">
    <citation type="submission" date="2018-11" db="EMBL/GenBank/DDBJ databases">
        <authorList>
            <person name="Grassa J C."/>
        </authorList>
    </citation>
    <scope>NUCLEOTIDE SEQUENCE [LARGE SCALE GENOMIC DNA]</scope>
</reference>
<dbReference type="EMBL" id="UZAU01000635">
    <property type="status" value="NOT_ANNOTATED_CDS"/>
    <property type="molecule type" value="Genomic_DNA"/>
</dbReference>
<evidence type="ECO:0000313" key="3">
    <source>
        <dbReference type="Proteomes" id="UP000596661"/>
    </source>
</evidence>
<dbReference type="AlphaFoldDB" id="A0A803Q551"/>
<dbReference type="Pfam" id="PF22936">
    <property type="entry name" value="Pol_BBD"/>
    <property type="match status" value="1"/>
</dbReference>
<dbReference type="Proteomes" id="UP000596661">
    <property type="component" value="Chromosome 7"/>
</dbReference>
<feature type="domain" description="Retrovirus-related Pol polyprotein from transposon TNT 1-94-like beta-barrel" evidence="1">
    <location>
        <begin position="93"/>
        <end position="168"/>
    </location>
</feature>
<evidence type="ECO:0000259" key="1">
    <source>
        <dbReference type="Pfam" id="PF22936"/>
    </source>
</evidence>
<dbReference type="Gramene" id="evm.model.07.459">
    <property type="protein sequence ID" value="cds.evm.model.07.459"/>
    <property type="gene ID" value="evm.TU.07.459"/>
</dbReference>
<evidence type="ECO:0000313" key="2">
    <source>
        <dbReference type="EnsemblPlants" id="cds.evm.model.07.459"/>
    </source>
</evidence>
<name>A0A803Q551_CANSA</name>
<dbReference type="OMA" id="IPACNTH"/>
<accession>A0A803Q551</accession>
<proteinExistence type="predicted"/>
<reference evidence="2" key="2">
    <citation type="submission" date="2021-03" db="UniProtKB">
        <authorList>
            <consortium name="EnsemblPlants"/>
        </authorList>
    </citation>
    <scope>IDENTIFICATION</scope>
</reference>
<sequence>MTFVHGPRDRLANRLSPEYEDWDQQDSVLVSWLLSSMVYPNPGQYSVPHAPPGFRPPTQGRGTPYVCGNPSNSRGVYSHGWGQYTVWGQKYPDSGATHHLTPHAQNLSRSTDLNCDQQILMGDASSLPIKTIGHTSFLSPIHSQSLTLNNLLYVPLITKNLMSVSQFATDNNVSFEFFLNSCYVKDLATKKILLVGRLDNGLYKFDSLPLQSLCQQLALTHQNNGSSVSYCIPACNTHSLHVHSAQFSLWHNKLGHPTARIVQSALQYCNITISNKTQSGFFDLCVACCLGKTS</sequence>
<dbReference type="EnsemblPlants" id="evm.model.07.459">
    <property type="protein sequence ID" value="cds.evm.model.07.459"/>
    <property type="gene ID" value="evm.TU.07.459"/>
</dbReference>
<organism evidence="2 3">
    <name type="scientific">Cannabis sativa</name>
    <name type="common">Hemp</name>
    <name type="synonym">Marijuana</name>
    <dbReference type="NCBI Taxonomy" id="3483"/>
    <lineage>
        <taxon>Eukaryota</taxon>
        <taxon>Viridiplantae</taxon>
        <taxon>Streptophyta</taxon>
        <taxon>Embryophyta</taxon>
        <taxon>Tracheophyta</taxon>
        <taxon>Spermatophyta</taxon>
        <taxon>Magnoliopsida</taxon>
        <taxon>eudicotyledons</taxon>
        <taxon>Gunneridae</taxon>
        <taxon>Pentapetalae</taxon>
        <taxon>rosids</taxon>
        <taxon>fabids</taxon>
        <taxon>Rosales</taxon>
        <taxon>Cannabaceae</taxon>
        <taxon>Cannabis</taxon>
    </lineage>
</organism>
<dbReference type="InterPro" id="IPR054722">
    <property type="entry name" value="PolX-like_BBD"/>
</dbReference>
<protein>
    <recommendedName>
        <fullName evidence="1">Retrovirus-related Pol polyprotein from transposon TNT 1-94-like beta-barrel domain-containing protein</fullName>
    </recommendedName>
</protein>